<gene>
    <name evidence="2" type="primary">LOC113798419</name>
</gene>
<dbReference type="Pfam" id="PF02017">
    <property type="entry name" value="CIDE-N"/>
    <property type="match status" value="1"/>
</dbReference>
<dbReference type="SMART" id="SM00266">
    <property type="entry name" value="CAD"/>
    <property type="match status" value="1"/>
</dbReference>
<dbReference type="Gene3D" id="3.10.20.10">
    <property type="match status" value="1"/>
</dbReference>
<organism evidence="1 2">
    <name type="scientific">Dermatophagoides pteronyssinus</name>
    <name type="common">European house dust mite</name>
    <dbReference type="NCBI Taxonomy" id="6956"/>
    <lineage>
        <taxon>Eukaryota</taxon>
        <taxon>Metazoa</taxon>
        <taxon>Ecdysozoa</taxon>
        <taxon>Arthropoda</taxon>
        <taxon>Chelicerata</taxon>
        <taxon>Arachnida</taxon>
        <taxon>Acari</taxon>
        <taxon>Acariformes</taxon>
        <taxon>Sarcoptiformes</taxon>
        <taxon>Astigmata</taxon>
        <taxon>Psoroptidia</taxon>
        <taxon>Analgoidea</taxon>
        <taxon>Pyroglyphidae</taxon>
        <taxon>Dermatophagoidinae</taxon>
        <taxon>Dermatophagoides</taxon>
    </lineage>
</organism>
<evidence type="ECO:0000313" key="1">
    <source>
        <dbReference type="Proteomes" id="UP000515146"/>
    </source>
</evidence>
<dbReference type="OrthoDB" id="6475906at2759"/>
<name>A0A6P6YHP1_DERPT</name>
<dbReference type="GO" id="GO:0042981">
    <property type="term" value="P:regulation of apoptotic process"/>
    <property type="evidence" value="ECO:0007669"/>
    <property type="project" value="TreeGrafter"/>
</dbReference>
<reference evidence="2" key="1">
    <citation type="submission" date="2025-08" db="UniProtKB">
        <authorList>
            <consortium name="RefSeq"/>
        </authorList>
    </citation>
    <scope>IDENTIFICATION</scope>
    <source>
        <strain evidence="2">Airmid</strain>
    </source>
</reference>
<proteinExistence type="predicted"/>
<dbReference type="SUPFAM" id="SSF54277">
    <property type="entry name" value="CAD &amp; PB1 domains"/>
    <property type="match status" value="1"/>
</dbReference>
<dbReference type="KEGG" id="dpte:113798419"/>
<evidence type="ECO:0000313" key="2">
    <source>
        <dbReference type="RefSeq" id="XP_027204757.1"/>
    </source>
</evidence>
<dbReference type="InParanoid" id="A0A6P6YHP1"/>
<dbReference type="RefSeq" id="XP_027204757.1">
    <property type="nucleotide sequence ID" value="XM_027348956.1"/>
</dbReference>
<dbReference type="GO" id="GO:0006915">
    <property type="term" value="P:apoptotic process"/>
    <property type="evidence" value="ECO:0007669"/>
    <property type="project" value="UniProtKB-UniRule"/>
</dbReference>
<dbReference type="Proteomes" id="UP000515146">
    <property type="component" value="Unplaced"/>
</dbReference>
<sequence length="471" mass="53492">MSRSHSNQPRPYKVWSSDRQKRKSITASNLNEFKIRGAEKLGYENYHYLRVVFEQDGTEIEDDLYFQSTENDTVFLLLRDNENWSPPGMDALKSALSAIPQIVCDTINSLKLANKSPAWSIKDDQGFITVTLQWEHDNKFKYLTDFEEPPSWKMSSSQPSFAAQFGDKIYSSTFPRPSSSRAKSYETYLRGVRNINSLEAYRSALPYKTLSADDFSYIDRAIDDFSSAHDLTSYCDFHCSSLHRDGGSIKVSKSVGTSPILDLNRIISPIVTTINTTTIATTMTTSTATSPFDHKGLSTAQFDDANIVAQSSCMKAKKGHVRFKDTDKNIDSNIHSFTNDANKRNISLMGLLNGHIVNEHSSSCSSDSETETTTTTERDDDDDEQFCERYLMLVDQLSANHKKHLSIKDIGIILERLKSKIIDIDKLERDKENIDCYNWLIKAIIKGDMLREIGVVYKGQYYSLMEHPGYF</sequence>
<dbReference type="PANTHER" id="PTHR12306">
    <property type="entry name" value="CELL DEATH ACTIVATOR CIDE"/>
    <property type="match status" value="1"/>
</dbReference>
<dbReference type="AlphaFoldDB" id="A0A6P6YHP1"/>
<dbReference type="GeneID" id="113798419"/>
<dbReference type="InterPro" id="IPR003508">
    <property type="entry name" value="CIDE-N_dom"/>
</dbReference>
<dbReference type="FunCoup" id="A0A6P6YHP1">
    <property type="interactions" value="20"/>
</dbReference>
<protein>
    <submittedName>
        <fullName evidence="2">Uncharacterized protein LOC113798419</fullName>
    </submittedName>
</protein>
<dbReference type="OMA" id="FRTLPNN"/>
<dbReference type="PROSITE" id="PS51135">
    <property type="entry name" value="CIDE_N"/>
    <property type="match status" value="1"/>
</dbReference>
<dbReference type="PANTHER" id="PTHR12306:SF22">
    <property type="entry name" value="DNAATION FACTOR-RELATED PROTEIN 2, ISOFORM B"/>
    <property type="match status" value="1"/>
</dbReference>
<accession>A0A6P6YHP1</accession>
<keyword evidence="1" id="KW-1185">Reference proteome</keyword>